<keyword evidence="3" id="KW-1185">Reference proteome</keyword>
<feature type="signal peptide" evidence="1">
    <location>
        <begin position="1"/>
        <end position="20"/>
    </location>
</feature>
<feature type="chain" id="PRO_5045275320" evidence="1">
    <location>
        <begin position="21"/>
        <end position="115"/>
    </location>
</feature>
<evidence type="ECO:0000313" key="2">
    <source>
        <dbReference type="EMBL" id="GAA5800234.1"/>
    </source>
</evidence>
<accession>A0ABP9XZP2</accession>
<protein>
    <submittedName>
        <fullName evidence="2">Uncharacterized protein</fullName>
    </submittedName>
</protein>
<proteinExistence type="predicted"/>
<gene>
    <name evidence="2" type="ORF">HPULCUR_005659</name>
</gene>
<evidence type="ECO:0000313" key="3">
    <source>
        <dbReference type="Proteomes" id="UP001476247"/>
    </source>
</evidence>
<dbReference type="Proteomes" id="UP001476247">
    <property type="component" value="Unassembled WGS sequence"/>
</dbReference>
<organism evidence="2 3">
    <name type="scientific">Helicostylum pulchrum</name>
    <dbReference type="NCBI Taxonomy" id="562976"/>
    <lineage>
        <taxon>Eukaryota</taxon>
        <taxon>Fungi</taxon>
        <taxon>Fungi incertae sedis</taxon>
        <taxon>Mucoromycota</taxon>
        <taxon>Mucoromycotina</taxon>
        <taxon>Mucoromycetes</taxon>
        <taxon>Mucorales</taxon>
        <taxon>Mucorineae</taxon>
        <taxon>Mucoraceae</taxon>
        <taxon>Helicostylum</taxon>
    </lineage>
</organism>
<evidence type="ECO:0000256" key="1">
    <source>
        <dbReference type="SAM" id="SignalP"/>
    </source>
</evidence>
<dbReference type="EMBL" id="BAABUJ010000015">
    <property type="protein sequence ID" value="GAA5800234.1"/>
    <property type="molecule type" value="Genomic_DNA"/>
</dbReference>
<keyword evidence="1" id="KW-0732">Signal</keyword>
<name>A0ABP9XZP2_9FUNG</name>
<reference evidence="2 3" key="1">
    <citation type="submission" date="2024-04" db="EMBL/GenBank/DDBJ databases">
        <title>genome sequences of Mucor flavus KT1a and Helicostylum pulchrum KT1b strains isolation_sourced from the surface of a dry-aged beef.</title>
        <authorList>
            <person name="Toyotome T."/>
            <person name="Hosono M."/>
            <person name="Torimaru M."/>
            <person name="Fukuda K."/>
            <person name="Mikami N."/>
        </authorList>
    </citation>
    <scope>NUCLEOTIDE SEQUENCE [LARGE SCALE GENOMIC DNA]</scope>
    <source>
        <strain evidence="2 3">KT1b</strain>
    </source>
</reference>
<sequence length="115" mass="12692">MVGIKLLLASSLLFLQGIKGFCVYNEFDDGTAFKIRFFFPDRTITDVYARCTTGGGLAFYGTQDNYYAKCTDAKGRVLDVEIQTDKDAPFDLFSVLVDGPPVYPANAPGYDNMFG</sequence>
<comment type="caution">
    <text evidence="2">The sequence shown here is derived from an EMBL/GenBank/DDBJ whole genome shotgun (WGS) entry which is preliminary data.</text>
</comment>